<evidence type="ECO:0000256" key="1">
    <source>
        <dbReference type="SAM" id="MobiDB-lite"/>
    </source>
</evidence>
<sequence>MTQRMLQSENSAPGEAQKSLRIRAKGQCRSKGRCLMMVGRNRKLKYSRNRFPGRAKPSEPDPEPVPRGIGRGRLDSFNNIGEGGERRTHGVRRNPLLNPSIKGKFQNLTPRCPSRRPTNDDITVSRNDVSFALQKENIVILCSADVIRTSSFDLYQ</sequence>
<dbReference type="EMBL" id="VSRR010000540">
    <property type="protein sequence ID" value="MPC16823.1"/>
    <property type="molecule type" value="Genomic_DNA"/>
</dbReference>
<accession>A0A5B7D6D1</accession>
<organism evidence="2 3">
    <name type="scientific">Portunus trituberculatus</name>
    <name type="common">Swimming crab</name>
    <name type="synonym">Neptunus trituberculatus</name>
    <dbReference type="NCBI Taxonomy" id="210409"/>
    <lineage>
        <taxon>Eukaryota</taxon>
        <taxon>Metazoa</taxon>
        <taxon>Ecdysozoa</taxon>
        <taxon>Arthropoda</taxon>
        <taxon>Crustacea</taxon>
        <taxon>Multicrustacea</taxon>
        <taxon>Malacostraca</taxon>
        <taxon>Eumalacostraca</taxon>
        <taxon>Eucarida</taxon>
        <taxon>Decapoda</taxon>
        <taxon>Pleocyemata</taxon>
        <taxon>Brachyura</taxon>
        <taxon>Eubrachyura</taxon>
        <taxon>Portunoidea</taxon>
        <taxon>Portunidae</taxon>
        <taxon>Portuninae</taxon>
        <taxon>Portunus</taxon>
    </lineage>
</organism>
<proteinExistence type="predicted"/>
<gene>
    <name evidence="2" type="ORF">E2C01_009661</name>
</gene>
<feature type="region of interest" description="Disordered" evidence="1">
    <location>
        <begin position="47"/>
        <end position="96"/>
    </location>
</feature>
<reference evidence="2 3" key="1">
    <citation type="submission" date="2019-05" db="EMBL/GenBank/DDBJ databases">
        <title>Another draft genome of Portunus trituberculatus and its Hox gene families provides insights of decapod evolution.</title>
        <authorList>
            <person name="Jeong J.-H."/>
            <person name="Song I."/>
            <person name="Kim S."/>
            <person name="Choi T."/>
            <person name="Kim D."/>
            <person name="Ryu S."/>
            <person name="Kim W."/>
        </authorList>
    </citation>
    <scope>NUCLEOTIDE SEQUENCE [LARGE SCALE GENOMIC DNA]</scope>
    <source>
        <tissue evidence="2">Muscle</tissue>
    </source>
</reference>
<dbReference type="Proteomes" id="UP000324222">
    <property type="component" value="Unassembled WGS sequence"/>
</dbReference>
<comment type="caution">
    <text evidence="2">The sequence shown here is derived from an EMBL/GenBank/DDBJ whole genome shotgun (WGS) entry which is preliminary data.</text>
</comment>
<dbReference type="AlphaFoldDB" id="A0A5B7D6D1"/>
<feature type="compositionally biased region" description="Polar residues" evidence="1">
    <location>
        <begin position="1"/>
        <end position="11"/>
    </location>
</feature>
<feature type="region of interest" description="Disordered" evidence="1">
    <location>
        <begin position="1"/>
        <end position="25"/>
    </location>
</feature>
<protein>
    <submittedName>
        <fullName evidence="2">Uncharacterized protein</fullName>
    </submittedName>
</protein>
<name>A0A5B7D6D1_PORTR</name>
<keyword evidence="3" id="KW-1185">Reference proteome</keyword>
<evidence type="ECO:0000313" key="3">
    <source>
        <dbReference type="Proteomes" id="UP000324222"/>
    </source>
</evidence>
<evidence type="ECO:0000313" key="2">
    <source>
        <dbReference type="EMBL" id="MPC16823.1"/>
    </source>
</evidence>